<dbReference type="InterPro" id="IPR005139">
    <property type="entry name" value="PCRF"/>
</dbReference>
<feature type="modified residue" description="N5-methylglutamine" evidence="6">
    <location>
        <position position="231"/>
    </location>
</feature>
<keyword evidence="4 6" id="KW-0648">Protein biosynthesis</keyword>
<evidence type="ECO:0000256" key="3">
    <source>
        <dbReference type="ARBA" id="ARBA00022481"/>
    </source>
</evidence>
<feature type="domain" description="Peptide chain release factor" evidence="8">
    <location>
        <begin position="61"/>
        <end position="175"/>
    </location>
</feature>
<keyword evidence="6" id="KW-0963">Cytoplasm</keyword>
<evidence type="ECO:0000256" key="6">
    <source>
        <dbReference type="HAMAP-Rule" id="MF_00093"/>
    </source>
</evidence>
<dbReference type="FunFam" id="3.30.160.20:FF:000004">
    <property type="entry name" value="Peptide chain release factor 1"/>
    <property type="match status" value="1"/>
</dbReference>
<evidence type="ECO:0000313" key="9">
    <source>
        <dbReference type="EMBL" id="VEU82894.1"/>
    </source>
</evidence>
<accession>A0A449BKC2</accession>
<evidence type="ECO:0000256" key="2">
    <source>
        <dbReference type="ARBA" id="ARBA00010835"/>
    </source>
</evidence>
<sequence length="356" mass="40619">MFDRLKVIKETYEKIQEKLQSGITDVKEITKLMKESRSLEETVETYDNYLEAEKQLNDIKEILEIEEDQTFIEAAKQEAKELTAKLEELEAKLKILLLPKDPNDDKDVIMEIKGAAGGDEGNIFAGDLFRMYSKLAEAKGWKISLLNVSHGAMGGFASIEFSVSGDSVYSYLKYESGVHRVQRVPATESQGRVHTSTAVVLAIPEQDEIEYDVKWEDIRFDTFQSSGAGGQSVNTTYSAVRLTHIPTGIVVSSQEERSQHENKDRAYKLLVARIYDKFLQEQMEKEGANRKALAGRGDRSEKIRTYNYPQNRVTDHRIGLTLNRLDVIMEGRIDLIIDPLINEYQKRQLQGEEIWN</sequence>
<dbReference type="Pfam" id="PF03462">
    <property type="entry name" value="PCRF"/>
    <property type="match status" value="1"/>
</dbReference>
<dbReference type="EMBL" id="LR215050">
    <property type="protein sequence ID" value="VEU82894.1"/>
    <property type="molecule type" value="Genomic_DNA"/>
</dbReference>
<dbReference type="NCBIfam" id="TIGR00019">
    <property type="entry name" value="prfA"/>
    <property type="match status" value="1"/>
</dbReference>
<dbReference type="Proteomes" id="UP000290909">
    <property type="component" value="Chromosome"/>
</dbReference>
<comment type="function">
    <text evidence="1 6">Peptide chain release factor 1 directs the termination of translation in response to the peptide chain termination codons UAG and UAA.</text>
</comment>
<dbReference type="HAMAP" id="MF_00093">
    <property type="entry name" value="Rel_fac_1"/>
    <property type="match status" value="1"/>
</dbReference>
<evidence type="ECO:0000256" key="4">
    <source>
        <dbReference type="ARBA" id="ARBA00022917"/>
    </source>
</evidence>
<dbReference type="STRING" id="1408416.GCA_000702765_00358"/>
<gene>
    <name evidence="9" type="primary">prfA_2</name>
    <name evidence="6" type="synonym">prfA</name>
    <name evidence="9" type="ORF">NCTC10172_00920</name>
</gene>
<keyword evidence="3 6" id="KW-0488">Methylation</keyword>
<comment type="PTM">
    <text evidence="6">Methylated by PrmC. Methylation increases the termination efficiency of RF1.</text>
</comment>
<evidence type="ECO:0000256" key="5">
    <source>
        <dbReference type="ARBA" id="ARBA00050039"/>
    </source>
</evidence>
<reference evidence="9 10" key="1">
    <citation type="submission" date="2019-01" db="EMBL/GenBank/DDBJ databases">
        <authorList>
            <consortium name="Pathogen Informatics"/>
        </authorList>
    </citation>
    <scope>NUCLEOTIDE SEQUENCE [LARGE SCALE GENOMIC DNA]</scope>
    <source>
        <strain evidence="9 10">NCTC10172</strain>
    </source>
</reference>
<dbReference type="SMART" id="SM00937">
    <property type="entry name" value="PCRF"/>
    <property type="match status" value="1"/>
</dbReference>
<evidence type="ECO:0000256" key="7">
    <source>
        <dbReference type="SAM" id="Coils"/>
    </source>
</evidence>
<keyword evidence="10" id="KW-1185">Reference proteome</keyword>
<dbReference type="GO" id="GO:0005737">
    <property type="term" value="C:cytoplasm"/>
    <property type="evidence" value="ECO:0007669"/>
    <property type="project" value="UniProtKB-SubCell"/>
</dbReference>
<evidence type="ECO:0000259" key="8">
    <source>
        <dbReference type="SMART" id="SM00937"/>
    </source>
</evidence>
<organism evidence="9 10">
    <name type="scientific">Acholeplasma hippikon</name>
    <dbReference type="NCBI Taxonomy" id="264636"/>
    <lineage>
        <taxon>Bacteria</taxon>
        <taxon>Bacillati</taxon>
        <taxon>Mycoplasmatota</taxon>
        <taxon>Mollicutes</taxon>
        <taxon>Acholeplasmatales</taxon>
        <taxon>Acholeplasmataceae</taxon>
        <taxon>Acholeplasma</taxon>
    </lineage>
</organism>
<evidence type="ECO:0000313" key="10">
    <source>
        <dbReference type="Proteomes" id="UP000290909"/>
    </source>
</evidence>
<comment type="similarity">
    <text evidence="2 6">Belongs to the prokaryotic/mitochondrial release factor family.</text>
</comment>
<dbReference type="Gene3D" id="3.30.160.20">
    <property type="match status" value="1"/>
</dbReference>
<dbReference type="KEGG" id="ahk:NCTC10172_00920"/>
<evidence type="ECO:0000256" key="1">
    <source>
        <dbReference type="ARBA" id="ARBA00002986"/>
    </source>
</evidence>
<dbReference type="InterPro" id="IPR000352">
    <property type="entry name" value="Pep_chain_release_fac_I"/>
</dbReference>
<protein>
    <recommendedName>
        <fullName evidence="5 6">Peptide chain release factor 1</fullName>
        <shortName evidence="6">RF-1</shortName>
    </recommendedName>
</protein>
<dbReference type="PANTHER" id="PTHR43804">
    <property type="entry name" value="LD18447P"/>
    <property type="match status" value="1"/>
</dbReference>
<comment type="subcellular location">
    <subcellularLocation>
        <location evidence="6">Cytoplasm</location>
    </subcellularLocation>
</comment>
<proteinExistence type="inferred from homology"/>
<keyword evidence="7" id="KW-0175">Coiled coil</keyword>
<dbReference type="Gene3D" id="3.30.70.1660">
    <property type="match status" value="2"/>
</dbReference>
<name>A0A449BKC2_9MOLU</name>
<dbReference type="InterPro" id="IPR050057">
    <property type="entry name" value="Prokaryotic/Mito_RF"/>
</dbReference>
<dbReference type="SUPFAM" id="SSF75620">
    <property type="entry name" value="Release factor"/>
    <property type="match status" value="1"/>
</dbReference>
<dbReference type="Pfam" id="PF00472">
    <property type="entry name" value="RF-1"/>
    <property type="match status" value="1"/>
</dbReference>
<dbReference type="Gene3D" id="6.10.140.1950">
    <property type="match status" value="1"/>
</dbReference>
<dbReference type="InterPro" id="IPR045853">
    <property type="entry name" value="Pep_chain_release_fac_I_sf"/>
</dbReference>
<feature type="coiled-coil region" evidence="7">
    <location>
        <begin position="49"/>
        <end position="92"/>
    </location>
</feature>
<dbReference type="NCBIfam" id="NF001859">
    <property type="entry name" value="PRK00591.1"/>
    <property type="match status" value="1"/>
</dbReference>
<dbReference type="FunFam" id="3.30.70.1660:FF:000002">
    <property type="entry name" value="Peptide chain release factor 1"/>
    <property type="match status" value="1"/>
</dbReference>
<dbReference type="AlphaFoldDB" id="A0A449BKC2"/>
<dbReference type="InterPro" id="IPR004373">
    <property type="entry name" value="RF-1"/>
</dbReference>
<dbReference type="GO" id="GO:0016149">
    <property type="term" value="F:translation release factor activity, codon specific"/>
    <property type="evidence" value="ECO:0007669"/>
    <property type="project" value="UniProtKB-UniRule"/>
</dbReference>
<dbReference type="PANTHER" id="PTHR43804:SF7">
    <property type="entry name" value="LD18447P"/>
    <property type="match status" value="1"/>
</dbReference>